<comment type="caution">
    <text evidence="4">The sequence shown here is derived from an EMBL/GenBank/DDBJ whole genome shotgun (WGS) entry which is preliminary data.</text>
</comment>
<feature type="transmembrane region" description="Helical" evidence="2">
    <location>
        <begin position="132"/>
        <end position="154"/>
    </location>
</feature>
<dbReference type="AlphaFoldDB" id="A0AAV9IQX3"/>
<accession>A0AAV9IQX3</accession>
<feature type="transmembrane region" description="Helical" evidence="2">
    <location>
        <begin position="174"/>
        <end position="201"/>
    </location>
</feature>
<evidence type="ECO:0000313" key="4">
    <source>
        <dbReference type="EMBL" id="KAK4534710.1"/>
    </source>
</evidence>
<evidence type="ECO:0000313" key="5">
    <source>
        <dbReference type="Proteomes" id="UP001301350"/>
    </source>
</evidence>
<feature type="chain" id="PRO_5043967598" evidence="3">
    <location>
        <begin position="21"/>
        <end position="245"/>
    </location>
</feature>
<sequence length="245" mass="25872">MSSLIAALHLTAFLLSAALAGLVFSFIANASYYIYNYRTGFCVYGAAVGVSSGSGGAGPGRLQQTLQSSGNEAVCIYELVAGSAGFFVATCALGILLLVVAFAGSAGRVGYGFPIWPVGRKRRSPKWATGRASLLLHLVLFAWWAAAGAVLAAYNPNATMTHQVLHNHAYITVVLAAAWAACGLSAVVIGVEALALLIWWIRQRHRAKQRHAPKEDKPEYESAPPEALEVSDGNDTAKNAHVKSS</sequence>
<evidence type="ECO:0000256" key="2">
    <source>
        <dbReference type="SAM" id="Phobius"/>
    </source>
</evidence>
<proteinExistence type="predicted"/>
<keyword evidence="2" id="KW-1133">Transmembrane helix</keyword>
<keyword evidence="5" id="KW-1185">Reference proteome</keyword>
<evidence type="ECO:0000256" key="1">
    <source>
        <dbReference type="SAM" id="MobiDB-lite"/>
    </source>
</evidence>
<name>A0AAV9IQX3_CYACA</name>
<keyword evidence="2" id="KW-0812">Transmembrane</keyword>
<gene>
    <name evidence="4" type="ORF">CDCA_CDCA02G0735</name>
</gene>
<feature type="region of interest" description="Disordered" evidence="1">
    <location>
        <begin position="209"/>
        <end position="245"/>
    </location>
</feature>
<feature type="signal peptide" evidence="3">
    <location>
        <begin position="1"/>
        <end position="20"/>
    </location>
</feature>
<protein>
    <submittedName>
        <fullName evidence="4">Uncharacterized protein</fullName>
    </submittedName>
</protein>
<evidence type="ECO:0000256" key="3">
    <source>
        <dbReference type="SAM" id="SignalP"/>
    </source>
</evidence>
<organism evidence="4 5">
    <name type="scientific">Cyanidium caldarium</name>
    <name type="common">Red alga</name>
    <dbReference type="NCBI Taxonomy" id="2771"/>
    <lineage>
        <taxon>Eukaryota</taxon>
        <taxon>Rhodophyta</taxon>
        <taxon>Bangiophyceae</taxon>
        <taxon>Cyanidiales</taxon>
        <taxon>Cyanidiaceae</taxon>
        <taxon>Cyanidium</taxon>
    </lineage>
</organism>
<dbReference type="EMBL" id="JANCYW010000002">
    <property type="protein sequence ID" value="KAK4534710.1"/>
    <property type="molecule type" value="Genomic_DNA"/>
</dbReference>
<feature type="transmembrane region" description="Helical" evidence="2">
    <location>
        <begin position="86"/>
        <end position="111"/>
    </location>
</feature>
<keyword evidence="3" id="KW-0732">Signal</keyword>
<keyword evidence="2" id="KW-0472">Membrane</keyword>
<reference evidence="4 5" key="1">
    <citation type="submission" date="2022-07" db="EMBL/GenBank/DDBJ databases">
        <title>Genome-wide signatures of adaptation to extreme environments.</title>
        <authorList>
            <person name="Cho C.H."/>
            <person name="Yoon H.S."/>
        </authorList>
    </citation>
    <scope>NUCLEOTIDE SEQUENCE [LARGE SCALE GENOMIC DNA]</scope>
    <source>
        <strain evidence="4 5">DBV 063 E5</strain>
    </source>
</reference>
<dbReference type="Proteomes" id="UP001301350">
    <property type="component" value="Unassembled WGS sequence"/>
</dbReference>